<protein>
    <recommendedName>
        <fullName evidence="5">HTH tetR-type domain-containing protein</fullName>
    </recommendedName>
</protein>
<evidence type="ECO:0000313" key="7">
    <source>
        <dbReference type="Proteomes" id="UP001319861"/>
    </source>
</evidence>
<sequence length="207" mass="22119">MDVQGAKQERSRERKRRMAEAAARLLISDGPAAITHRRVAEAAGLAPGSGNYYFRSKQALYAAAVEGAEDLRSRVALERAEALDARPRTLEEVALELMDVFFAPGLAADVVVTRLLPMLDAGRDAGLQKTMREHRPLLARAVNMALERMTGRRLEDRDVELIMQVIAAALLHADGLGPSGGLGEGAALDGAAATVARVLELLGVEAS</sequence>
<evidence type="ECO:0000256" key="3">
    <source>
        <dbReference type="ARBA" id="ARBA00023163"/>
    </source>
</evidence>
<feature type="DNA-binding region" description="H-T-H motif" evidence="4">
    <location>
        <begin position="35"/>
        <end position="54"/>
    </location>
</feature>
<feature type="domain" description="HTH tetR-type" evidence="5">
    <location>
        <begin position="12"/>
        <end position="72"/>
    </location>
</feature>
<evidence type="ECO:0000259" key="5">
    <source>
        <dbReference type="PROSITE" id="PS50977"/>
    </source>
</evidence>
<keyword evidence="2 4" id="KW-0238">DNA-binding</keyword>
<dbReference type="Gene3D" id="1.10.357.10">
    <property type="entry name" value="Tetracycline Repressor, domain 2"/>
    <property type="match status" value="1"/>
</dbReference>
<dbReference type="InterPro" id="IPR001647">
    <property type="entry name" value="HTH_TetR"/>
</dbReference>
<dbReference type="Pfam" id="PF00440">
    <property type="entry name" value="TetR_N"/>
    <property type="match status" value="1"/>
</dbReference>
<keyword evidence="7" id="KW-1185">Reference proteome</keyword>
<keyword evidence="3" id="KW-0804">Transcription</keyword>
<dbReference type="PROSITE" id="PS50977">
    <property type="entry name" value="HTH_TETR_2"/>
    <property type="match status" value="1"/>
</dbReference>
<evidence type="ECO:0000313" key="6">
    <source>
        <dbReference type="EMBL" id="BCT77671.1"/>
    </source>
</evidence>
<reference evidence="6 7" key="1">
    <citation type="journal article" date="2021" name="J. Biosci. Bioeng.">
        <title>Identification and characterization of a chc gene cluster responsible for the aromatization pathway of cyclohexanecarboxylate degradation in Sinomonas cyclohexanicum ATCC 51369.</title>
        <authorList>
            <person name="Yamamoto T."/>
            <person name="Hasegawa Y."/>
            <person name="Lau P.C.K."/>
            <person name="Iwaki H."/>
        </authorList>
    </citation>
    <scope>NUCLEOTIDE SEQUENCE [LARGE SCALE GENOMIC DNA]</scope>
    <source>
        <strain evidence="6 7">ATCC 51369</strain>
    </source>
</reference>
<evidence type="ECO:0000256" key="2">
    <source>
        <dbReference type="ARBA" id="ARBA00023125"/>
    </source>
</evidence>
<gene>
    <name evidence="6" type="ORF">SCMU_35130</name>
</gene>
<name>A0ABN6FNK1_SINCY</name>
<proteinExistence type="predicted"/>
<dbReference type="InterPro" id="IPR050109">
    <property type="entry name" value="HTH-type_TetR-like_transc_reg"/>
</dbReference>
<dbReference type="PANTHER" id="PTHR30055:SF234">
    <property type="entry name" value="HTH-TYPE TRANSCRIPTIONAL REGULATOR BETI"/>
    <property type="match status" value="1"/>
</dbReference>
<dbReference type="InterPro" id="IPR009057">
    <property type="entry name" value="Homeodomain-like_sf"/>
</dbReference>
<dbReference type="RefSeq" id="WP_229230355.1">
    <property type="nucleotide sequence ID" value="NZ_AP024525.1"/>
</dbReference>
<dbReference type="Proteomes" id="UP001319861">
    <property type="component" value="Chromosome"/>
</dbReference>
<keyword evidence="1" id="KW-0805">Transcription regulation</keyword>
<dbReference type="PANTHER" id="PTHR30055">
    <property type="entry name" value="HTH-TYPE TRANSCRIPTIONAL REGULATOR RUTR"/>
    <property type="match status" value="1"/>
</dbReference>
<dbReference type="EMBL" id="AP024525">
    <property type="protein sequence ID" value="BCT77671.1"/>
    <property type="molecule type" value="Genomic_DNA"/>
</dbReference>
<evidence type="ECO:0000256" key="4">
    <source>
        <dbReference type="PROSITE-ProRule" id="PRU00335"/>
    </source>
</evidence>
<accession>A0ABN6FNK1</accession>
<organism evidence="6 7">
    <name type="scientific">Sinomonas cyclohexanicum</name>
    <name type="common">Corynebacterium cyclohexanicum</name>
    <dbReference type="NCBI Taxonomy" id="322009"/>
    <lineage>
        <taxon>Bacteria</taxon>
        <taxon>Bacillati</taxon>
        <taxon>Actinomycetota</taxon>
        <taxon>Actinomycetes</taxon>
        <taxon>Micrococcales</taxon>
        <taxon>Micrococcaceae</taxon>
        <taxon>Sinomonas</taxon>
    </lineage>
</organism>
<evidence type="ECO:0000256" key="1">
    <source>
        <dbReference type="ARBA" id="ARBA00023015"/>
    </source>
</evidence>
<dbReference type="SUPFAM" id="SSF46689">
    <property type="entry name" value="Homeodomain-like"/>
    <property type="match status" value="1"/>
</dbReference>